<dbReference type="AlphaFoldDB" id="A0A143BTL0"/>
<feature type="compositionally biased region" description="Basic and acidic residues" evidence="1">
    <location>
        <begin position="68"/>
        <end position="77"/>
    </location>
</feature>
<gene>
    <name evidence="2" type="ORF">A4E84_02390</name>
</gene>
<proteinExistence type="predicted"/>
<feature type="region of interest" description="Disordered" evidence="1">
    <location>
        <begin position="56"/>
        <end position="86"/>
    </location>
</feature>
<dbReference type="KEGG" id="stsi:A4E84_02390"/>
<name>A0A143BTL0_9ACTN</name>
<dbReference type="STRING" id="1783515.A4E84_02390"/>
<sequence>MRQVAGRAAGRASGEPAAAVGAHQPVEGGVHDPPVVPVRFGRDHSGQRPLLIAARDGVPLAQEGGPRPLDDAVHEDTADGTGGGTSVHVTAALRTAAQRDVRLLSHHAQHRRARAPGGDNGFRTGPRLGVNNEVSGCR</sequence>
<organism evidence="2 3">
    <name type="scientific">Streptomyces qaidamensis</name>
    <dbReference type="NCBI Taxonomy" id="1783515"/>
    <lineage>
        <taxon>Bacteria</taxon>
        <taxon>Bacillati</taxon>
        <taxon>Actinomycetota</taxon>
        <taxon>Actinomycetes</taxon>
        <taxon>Kitasatosporales</taxon>
        <taxon>Streptomycetaceae</taxon>
        <taxon>Streptomyces</taxon>
        <taxon>Streptomyces aurantiacus group</taxon>
    </lineage>
</organism>
<protein>
    <submittedName>
        <fullName evidence="2">Uncharacterized protein</fullName>
    </submittedName>
</protein>
<dbReference type="EMBL" id="CP015098">
    <property type="protein sequence ID" value="AMW08472.1"/>
    <property type="molecule type" value="Genomic_DNA"/>
</dbReference>
<evidence type="ECO:0000313" key="2">
    <source>
        <dbReference type="EMBL" id="AMW08472.1"/>
    </source>
</evidence>
<feature type="compositionally biased region" description="Low complexity" evidence="1">
    <location>
        <begin position="1"/>
        <end position="19"/>
    </location>
</feature>
<dbReference type="Proteomes" id="UP000076096">
    <property type="component" value="Chromosome"/>
</dbReference>
<evidence type="ECO:0000313" key="3">
    <source>
        <dbReference type="Proteomes" id="UP000076096"/>
    </source>
</evidence>
<feature type="region of interest" description="Disordered" evidence="1">
    <location>
        <begin position="107"/>
        <end position="138"/>
    </location>
</feature>
<evidence type="ECO:0000256" key="1">
    <source>
        <dbReference type="SAM" id="MobiDB-lite"/>
    </source>
</evidence>
<reference evidence="3" key="1">
    <citation type="submission" date="2016-04" db="EMBL/GenBank/DDBJ databases">
        <authorList>
            <person name="Zhang B."/>
        </authorList>
    </citation>
    <scope>NUCLEOTIDE SEQUENCE [LARGE SCALE GENOMIC DNA]</scope>
    <source>
        <strain evidence="3">S10</strain>
    </source>
</reference>
<accession>A0A143BTL0</accession>
<keyword evidence="3" id="KW-1185">Reference proteome</keyword>
<feature type="region of interest" description="Disordered" evidence="1">
    <location>
        <begin position="1"/>
        <end position="43"/>
    </location>
</feature>